<feature type="transmembrane region" description="Helical" evidence="10">
    <location>
        <begin position="626"/>
        <end position="648"/>
    </location>
</feature>
<keyword evidence="3 10" id="KW-1133">Transmembrane helix</keyword>
<proteinExistence type="predicted"/>
<feature type="transmembrane region" description="Helical" evidence="10">
    <location>
        <begin position="522"/>
        <end position="545"/>
    </location>
</feature>
<evidence type="ECO:0000256" key="5">
    <source>
        <dbReference type="ARBA" id="ARBA00023136"/>
    </source>
</evidence>
<evidence type="ECO:0000256" key="10">
    <source>
        <dbReference type="SAM" id="Phobius"/>
    </source>
</evidence>
<dbReference type="PRINTS" id="PR01176">
    <property type="entry name" value="GABABRECEPTR"/>
</dbReference>
<keyword evidence="11" id="KW-0732">Signal</keyword>
<dbReference type="PANTHER" id="PTHR10519">
    <property type="entry name" value="GABA-B RECEPTOR"/>
    <property type="match status" value="1"/>
</dbReference>
<feature type="signal peptide" evidence="11">
    <location>
        <begin position="1"/>
        <end position="19"/>
    </location>
</feature>
<feature type="domain" description="G-protein coupled receptors family 3 profile" evidence="12">
    <location>
        <begin position="517"/>
        <end position="718"/>
    </location>
</feature>
<evidence type="ECO:0000256" key="2">
    <source>
        <dbReference type="ARBA" id="ARBA00022692"/>
    </source>
</evidence>
<keyword evidence="6 13" id="KW-0675">Receptor</keyword>
<keyword evidence="14" id="KW-1185">Reference proteome</keyword>
<dbReference type="GO" id="GO:0007214">
    <property type="term" value="P:gamma-aminobutyric acid signaling pathway"/>
    <property type="evidence" value="ECO:0007669"/>
    <property type="project" value="TreeGrafter"/>
</dbReference>
<keyword evidence="9" id="KW-0175">Coiled coil</keyword>
<keyword evidence="4" id="KW-0297">G-protein coupled receptor</keyword>
<evidence type="ECO:0000256" key="11">
    <source>
        <dbReference type="SAM" id="SignalP"/>
    </source>
</evidence>
<evidence type="ECO:0000256" key="4">
    <source>
        <dbReference type="ARBA" id="ARBA00023040"/>
    </source>
</evidence>
<comment type="subcellular location">
    <subcellularLocation>
        <location evidence="1">Membrane</location>
        <topology evidence="1">Multi-pass membrane protein</topology>
    </subcellularLocation>
</comment>
<evidence type="ECO:0000256" key="9">
    <source>
        <dbReference type="SAM" id="Coils"/>
    </source>
</evidence>
<keyword evidence="2 10" id="KW-0812">Transmembrane</keyword>
<dbReference type="InterPro" id="IPR001828">
    <property type="entry name" value="ANF_lig-bd_rcpt"/>
</dbReference>
<dbReference type="PANTHER" id="PTHR10519:SF20">
    <property type="entry name" value="G-PROTEIN COUPLED RECEPTOR 156-RELATED"/>
    <property type="match status" value="1"/>
</dbReference>
<evidence type="ECO:0000256" key="6">
    <source>
        <dbReference type="ARBA" id="ARBA00023170"/>
    </source>
</evidence>
<feature type="transmembrane region" description="Helical" evidence="10">
    <location>
        <begin position="565"/>
        <end position="587"/>
    </location>
</feature>
<dbReference type="InterPro" id="IPR017978">
    <property type="entry name" value="GPCR_3_C"/>
</dbReference>
<evidence type="ECO:0000256" key="8">
    <source>
        <dbReference type="ARBA" id="ARBA00023224"/>
    </source>
</evidence>
<evidence type="ECO:0000259" key="12">
    <source>
        <dbReference type="PROSITE" id="PS50259"/>
    </source>
</evidence>
<accession>A0AAV7JZ37</accession>
<feature type="transmembrane region" description="Helical" evidence="10">
    <location>
        <begin position="660"/>
        <end position="680"/>
    </location>
</feature>
<keyword evidence="5 10" id="KW-0472">Membrane</keyword>
<dbReference type="EMBL" id="JAKMXF010000233">
    <property type="protein sequence ID" value="KAI6654162.1"/>
    <property type="molecule type" value="Genomic_DNA"/>
</dbReference>
<evidence type="ECO:0000256" key="1">
    <source>
        <dbReference type="ARBA" id="ARBA00004141"/>
    </source>
</evidence>
<dbReference type="InterPro" id="IPR002455">
    <property type="entry name" value="GPCR3_GABA-B"/>
</dbReference>
<dbReference type="Proteomes" id="UP001165289">
    <property type="component" value="Unassembled WGS sequence"/>
</dbReference>
<evidence type="ECO:0000256" key="3">
    <source>
        <dbReference type="ARBA" id="ARBA00022989"/>
    </source>
</evidence>
<dbReference type="GO" id="GO:0038039">
    <property type="term" value="C:G protein-coupled receptor heterodimeric complex"/>
    <property type="evidence" value="ECO:0007669"/>
    <property type="project" value="TreeGrafter"/>
</dbReference>
<feature type="chain" id="PRO_5043764906" evidence="11">
    <location>
        <begin position="20"/>
        <end position="804"/>
    </location>
</feature>
<evidence type="ECO:0000313" key="14">
    <source>
        <dbReference type="Proteomes" id="UP001165289"/>
    </source>
</evidence>
<dbReference type="AlphaFoldDB" id="A0AAV7JZ37"/>
<keyword evidence="7" id="KW-0325">Glycoprotein</keyword>
<evidence type="ECO:0000256" key="7">
    <source>
        <dbReference type="ARBA" id="ARBA00023180"/>
    </source>
</evidence>
<dbReference type="InterPro" id="IPR028082">
    <property type="entry name" value="Peripla_BP_I"/>
</dbReference>
<feature type="transmembrane region" description="Helical" evidence="10">
    <location>
        <begin position="440"/>
        <end position="465"/>
    </location>
</feature>
<feature type="transmembrane region" description="Helical" evidence="10">
    <location>
        <begin position="692"/>
        <end position="712"/>
    </location>
</feature>
<feature type="transmembrane region" description="Helical" evidence="10">
    <location>
        <begin position="477"/>
        <end position="494"/>
    </location>
</feature>
<evidence type="ECO:0000313" key="13">
    <source>
        <dbReference type="EMBL" id="KAI6654162.1"/>
    </source>
</evidence>
<dbReference type="SUPFAM" id="SSF53822">
    <property type="entry name" value="Periplasmic binding protein-like I"/>
    <property type="match status" value="1"/>
</dbReference>
<name>A0AAV7JZ37_9METZ</name>
<feature type="coiled-coil region" evidence="9">
    <location>
        <begin position="744"/>
        <end position="771"/>
    </location>
</feature>
<sequence length="804" mass="89710">MKSVLLLITILITITTVISQKIINIAFFYPRNSQELAESERGLEAVVEYGIQKVSQKSGFLDGYTINMTHYNSGCSQTIGNRAYIEMLQSTERNSFILGPACSPAANPIARDVSFKNIHIVSYSASSTELSDNTTFRNFFRVIPSELVLVEARVNFVKKQGWSRVGIISNVDSLFSATASKITTLLTAANINTELFLYVTIETIPTIVQRIVDESYSVLIGNYYAADAVLFLCEFYKRERFSPSVTWLILGWYPTDFWNTTTTDCTPEQLRKTLDYAVSFVSYPSSLQPSAPTFLGPSLIEFRSIFNTTVALEMFIFDSFATIALALDSYEKNYRNLCMANASYCLENFDYGSRGISDLIGRELLNTNFLGVTGQIQFDGVGDRIANATVSQWFNGVPGIVGLSYESGILEQNGGVKWPGGVVPSDGIEYQQDSIGLIQFIITGLIAATAFILSVVYIILTAFYWKRKVIQAYQPTLTIVMLIGTQLLYIFIILEGLQNLTIGSEEFIVGTLGYDIICNFNLWLGFIGFGLTYGPIFLRTLEALYIVEYKIKRPMAKKKFVLKPVYLIAALAVYIIAVIAYLVIWTANSSTRLKLVMISRQVEIDRIPTIISTPLCGSLCQTCRQIIIGILLGVNCVLLTLGMSFVILTKDLKYKGLNDSVYIGVSVYSLVIFGAFAFGASEILELSVTIRYSITAFSLVIGLIVVSTLMVIPKLIIVWKDKNEVNEYGVVPLLKSHLSDNDFAGQYRRRIDTLEAENIQLRKQIKGSSVKKESFKKRTSLSRETDEKLTHSELVNIDEFPGEN</sequence>
<organism evidence="13 14">
    <name type="scientific">Oopsacas minuta</name>
    <dbReference type="NCBI Taxonomy" id="111878"/>
    <lineage>
        <taxon>Eukaryota</taxon>
        <taxon>Metazoa</taxon>
        <taxon>Porifera</taxon>
        <taxon>Hexactinellida</taxon>
        <taxon>Hexasterophora</taxon>
        <taxon>Lyssacinosida</taxon>
        <taxon>Leucopsacidae</taxon>
        <taxon>Oopsacas</taxon>
    </lineage>
</organism>
<protein>
    <submittedName>
        <fullName evidence="13">Gamma-aminobutyric acid (GABA) type B receptor</fullName>
    </submittedName>
</protein>
<comment type="caution">
    <text evidence="13">The sequence shown here is derived from an EMBL/GenBank/DDBJ whole genome shotgun (WGS) entry which is preliminary data.</text>
</comment>
<dbReference type="Pfam" id="PF00003">
    <property type="entry name" value="7tm_3"/>
    <property type="match status" value="1"/>
</dbReference>
<reference evidence="13 14" key="1">
    <citation type="journal article" date="2023" name="BMC Biol.">
        <title>The compact genome of the sponge Oopsacas minuta (Hexactinellida) is lacking key metazoan core genes.</title>
        <authorList>
            <person name="Santini S."/>
            <person name="Schenkelaars Q."/>
            <person name="Jourda C."/>
            <person name="Duchesne M."/>
            <person name="Belahbib H."/>
            <person name="Rocher C."/>
            <person name="Selva M."/>
            <person name="Riesgo A."/>
            <person name="Vervoort M."/>
            <person name="Leys S.P."/>
            <person name="Kodjabachian L."/>
            <person name="Le Bivic A."/>
            <person name="Borchiellini C."/>
            <person name="Claverie J.M."/>
            <person name="Renard E."/>
        </authorList>
    </citation>
    <scope>NUCLEOTIDE SEQUENCE [LARGE SCALE GENOMIC DNA]</scope>
    <source>
        <strain evidence="13">SPO-2</strain>
    </source>
</reference>
<gene>
    <name evidence="13" type="ORF">LOD99_3007</name>
</gene>
<dbReference type="Pfam" id="PF01094">
    <property type="entry name" value="ANF_receptor"/>
    <property type="match status" value="1"/>
</dbReference>
<dbReference type="Gene3D" id="3.40.50.2300">
    <property type="match status" value="2"/>
</dbReference>
<keyword evidence="8" id="KW-0807">Transducer</keyword>
<dbReference type="GO" id="GO:0004965">
    <property type="term" value="F:G protein-coupled GABA receptor activity"/>
    <property type="evidence" value="ECO:0007669"/>
    <property type="project" value="InterPro"/>
</dbReference>
<dbReference type="PROSITE" id="PS50259">
    <property type="entry name" value="G_PROTEIN_RECEP_F3_4"/>
    <property type="match status" value="1"/>
</dbReference>